<evidence type="ECO:0000256" key="2">
    <source>
        <dbReference type="ARBA" id="ARBA00012438"/>
    </source>
</evidence>
<dbReference type="RefSeq" id="WP_129891751.1">
    <property type="nucleotide sequence ID" value="NZ_CP035758.1"/>
</dbReference>
<evidence type="ECO:0000313" key="8">
    <source>
        <dbReference type="Proteomes" id="UP000290365"/>
    </source>
</evidence>
<accession>A0A4P6JY30</accession>
<protein>
    <recommendedName>
        <fullName evidence="2">histidine kinase</fullName>
        <ecNumber evidence="2">2.7.13.3</ecNumber>
    </recommendedName>
</protein>
<dbReference type="Gene3D" id="3.30.565.10">
    <property type="entry name" value="Histidine kinase-like ATPase, C-terminal domain"/>
    <property type="match status" value="1"/>
</dbReference>
<dbReference type="InterPro" id="IPR003594">
    <property type="entry name" value="HATPase_dom"/>
</dbReference>
<evidence type="ECO:0000256" key="1">
    <source>
        <dbReference type="ARBA" id="ARBA00000085"/>
    </source>
</evidence>
<evidence type="ECO:0000256" key="5">
    <source>
        <dbReference type="ARBA" id="ARBA00023012"/>
    </source>
</evidence>
<keyword evidence="8" id="KW-1185">Reference proteome</keyword>
<evidence type="ECO:0000259" key="6">
    <source>
        <dbReference type="PROSITE" id="PS50109"/>
    </source>
</evidence>
<keyword evidence="3" id="KW-0808">Transferase</keyword>
<sequence length="119" mass="12665">MANAAPASTLACYRVAQEALSNASKHGKAQHIDVELSLERNELCLTITDDGQGFDPLALRSHKKGGGFGLIGMQERLKMLQGRLETISTPGVGTQIVAMIPLKDEVLSHKFAYNGGGTT</sequence>
<dbReference type="GO" id="GO:0000160">
    <property type="term" value="P:phosphorelay signal transduction system"/>
    <property type="evidence" value="ECO:0007669"/>
    <property type="project" value="UniProtKB-KW"/>
</dbReference>
<dbReference type="InterPro" id="IPR050482">
    <property type="entry name" value="Sensor_HK_TwoCompSys"/>
</dbReference>
<name>A0A4P6JY30_KTERU</name>
<feature type="domain" description="Histidine kinase" evidence="6">
    <location>
        <begin position="14"/>
        <end position="104"/>
    </location>
</feature>
<dbReference type="PANTHER" id="PTHR24421:SF10">
    <property type="entry name" value="NITRATE_NITRITE SENSOR PROTEIN NARQ"/>
    <property type="match status" value="1"/>
</dbReference>
<proteinExistence type="predicted"/>
<evidence type="ECO:0000313" key="7">
    <source>
        <dbReference type="EMBL" id="QBD80689.1"/>
    </source>
</evidence>
<dbReference type="KEGG" id="kbs:EPA93_33840"/>
<dbReference type="SUPFAM" id="SSF55874">
    <property type="entry name" value="ATPase domain of HSP90 chaperone/DNA topoisomerase II/histidine kinase"/>
    <property type="match status" value="1"/>
</dbReference>
<dbReference type="PANTHER" id="PTHR24421">
    <property type="entry name" value="NITRATE/NITRITE SENSOR PROTEIN NARX-RELATED"/>
    <property type="match status" value="1"/>
</dbReference>
<dbReference type="InterPro" id="IPR005467">
    <property type="entry name" value="His_kinase_dom"/>
</dbReference>
<comment type="catalytic activity">
    <reaction evidence="1">
        <text>ATP + protein L-histidine = ADP + protein N-phospho-L-histidine.</text>
        <dbReference type="EC" id="2.7.13.3"/>
    </reaction>
</comment>
<dbReference type="AlphaFoldDB" id="A0A4P6JY30"/>
<dbReference type="EC" id="2.7.13.3" evidence="2"/>
<gene>
    <name evidence="7" type="ORF">EPA93_33840</name>
</gene>
<keyword evidence="5" id="KW-0902">Two-component regulatory system</keyword>
<evidence type="ECO:0000256" key="4">
    <source>
        <dbReference type="ARBA" id="ARBA00022777"/>
    </source>
</evidence>
<dbReference type="InterPro" id="IPR004358">
    <property type="entry name" value="Sig_transdc_His_kin-like_C"/>
</dbReference>
<dbReference type="GO" id="GO:0004673">
    <property type="term" value="F:protein histidine kinase activity"/>
    <property type="evidence" value="ECO:0007669"/>
    <property type="project" value="UniProtKB-EC"/>
</dbReference>
<dbReference type="EMBL" id="CP035758">
    <property type="protein sequence ID" value="QBD80689.1"/>
    <property type="molecule type" value="Genomic_DNA"/>
</dbReference>
<dbReference type="CDD" id="cd16917">
    <property type="entry name" value="HATPase_UhpB-NarQ-NarX-like"/>
    <property type="match status" value="1"/>
</dbReference>
<dbReference type="Pfam" id="PF02518">
    <property type="entry name" value="HATPase_c"/>
    <property type="match status" value="1"/>
</dbReference>
<dbReference type="SMART" id="SM00387">
    <property type="entry name" value="HATPase_c"/>
    <property type="match status" value="1"/>
</dbReference>
<reference evidence="7 8" key="1">
    <citation type="submission" date="2019-01" db="EMBL/GenBank/DDBJ databases">
        <title>Ktedonosporobacter rubrisoli SCAWS-G2.</title>
        <authorList>
            <person name="Huang Y."/>
            <person name="Yan B."/>
        </authorList>
    </citation>
    <scope>NUCLEOTIDE SEQUENCE [LARGE SCALE GENOMIC DNA]</scope>
    <source>
        <strain evidence="7 8">SCAWS-G2</strain>
    </source>
</reference>
<dbReference type="InterPro" id="IPR036890">
    <property type="entry name" value="HATPase_C_sf"/>
</dbReference>
<organism evidence="7 8">
    <name type="scientific">Ktedonosporobacter rubrisoli</name>
    <dbReference type="NCBI Taxonomy" id="2509675"/>
    <lineage>
        <taxon>Bacteria</taxon>
        <taxon>Bacillati</taxon>
        <taxon>Chloroflexota</taxon>
        <taxon>Ktedonobacteria</taxon>
        <taxon>Ktedonobacterales</taxon>
        <taxon>Ktedonosporobacteraceae</taxon>
        <taxon>Ktedonosporobacter</taxon>
    </lineage>
</organism>
<dbReference type="OrthoDB" id="9781904at2"/>
<dbReference type="PROSITE" id="PS50109">
    <property type="entry name" value="HIS_KIN"/>
    <property type="match status" value="1"/>
</dbReference>
<dbReference type="PRINTS" id="PR00344">
    <property type="entry name" value="BCTRLSENSOR"/>
</dbReference>
<dbReference type="Proteomes" id="UP000290365">
    <property type="component" value="Chromosome"/>
</dbReference>
<evidence type="ECO:0000256" key="3">
    <source>
        <dbReference type="ARBA" id="ARBA00022679"/>
    </source>
</evidence>
<keyword evidence="4" id="KW-0418">Kinase</keyword>